<comment type="caution">
    <text evidence="11">The sequence shown here is derived from an EMBL/GenBank/DDBJ whole genome shotgun (WGS) entry which is preliminary data.</text>
</comment>
<dbReference type="SUPFAM" id="SSF52283">
    <property type="entry name" value="Formate/glycerate dehydrogenase catalytic domain-like"/>
    <property type="match status" value="1"/>
</dbReference>
<evidence type="ECO:0000313" key="12">
    <source>
        <dbReference type="Proteomes" id="UP001205890"/>
    </source>
</evidence>
<protein>
    <recommendedName>
        <fullName evidence="4 9">D-3-phosphoglycerate dehydrogenase</fullName>
        <ecNumber evidence="9">1.1.1.95</ecNumber>
    </recommendedName>
</protein>
<sequence>MTPRVLISDQLSDAAVAIFKERGVEVDFRPGIDKDELAAIIGDYDGLAIRSATKVTAKLLENATRLKVVGRAGIGVDNVDIPAATARGVIVMNTPFGNSITTAEHAIAMMFALAREIPAADASTQAGKWEKNRFMGVEITGKTLGIIGCGNIGSIVADRAVGLKMRVVAFDPFLSPERALDIGVEKVELDELLARADFITLHTPMTAQTKNILSAENLARTKKGVRIVNCARGGLVDEAALREALLSGHVAGAAFDVFSVEPAKENPLFGLPNVVCTPHLGAATNEAQENVALQVAEQMSDYLVRGAISNAINFPSITAEEAPRLKPFIALAERLGSFAGQLTESGIKEVRITYEGAVSGLKIKALTAAAIAGLLRPLLQDVNVVSAPIVAKERGIAIEETTREAEGDFESLVTLTVVTERQERSVSGTVFHDGKPRIVAIKGIKVDAEFGPSMIYVTNEDKPGFIGRFASLLGDAGVNIATFALGRDAQGGSAIALVEVDGEAPAAVIDRIQGIAGVKQVKPLRF</sequence>
<comment type="catalytic activity">
    <reaction evidence="8 9">
        <text>(2R)-3-phosphoglycerate + NAD(+) = 3-phosphooxypyruvate + NADH + H(+)</text>
        <dbReference type="Rhea" id="RHEA:12641"/>
        <dbReference type="ChEBI" id="CHEBI:15378"/>
        <dbReference type="ChEBI" id="CHEBI:18110"/>
        <dbReference type="ChEBI" id="CHEBI:57540"/>
        <dbReference type="ChEBI" id="CHEBI:57945"/>
        <dbReference type="ChEBI" id="CHEBI:58272"/>
        <dbReference type="EC" id="1.1.1.95"/>
    </reaction>
</comment>
<dbReference type="Pfam" id="PF00389">
    <property type="entry name" value="2-Hacid_dh"/>
    <property type="match status" value="1"/>
</dbReference>
<dbReference type="Gene3D" id="3.30.70.260">
    <property type="match status" value="1"/>
</dbReference>
<dbReference type="InterPro" id="IPR029752">
    <property type="entry name" value="D-isomer_DH_CS1"/>
</dbReference>
<accession>A0ABT1LFB1</accession>
<dbReference type="Proteomes" id="UP001205890">
    <property type="component" value="Unassembled WGS sequence"/>
</dbReference>
<reference evidence="11 12" key="1">
    <citation type="submission" date="2022-07" db="EMBL/GenBank/DDBJ databases">
        <authorList>
            <person name="Li W.-J."/>
            <person name="Deng Q.-Q."/>
        </authorList>
    </citation>
    <scope>NUCLEOTIDE SEQUENCE [LARGE SCALE GENOMIC DNA]</scope>
    <source>
        <strain evidence="11 12">SYSU M60028</strain>
    </source>
</reference>
<evidence type="ECO:0000256" key="5">
    <source>
        <dbReference type="ARBA" id="ARBA00023002"/>
    </source>
</evidence>
<dbReference type="PROSITE" id="PS00670">
    <property type="entry name" value="D_2_HYDROXYACID_DH_2"/>
    <property type="match status" value="1"/>
</dbReference>
<dbReference type="CDD" id="cd04902">
    <property type="entry name" value="ACT_3PGDH-xct"/>
    <property type="match status" value="1"/>
</dbReference>
<dbReference type="GO" id="GO:0004617">
    <property type="term" value="F:phosphoglycerate dehydrogenase activity"/>
    <property type="evidence" value="ECO:0007669"/>
    <property type="project" value="UniProtKB-EC"/>
</dbReference>
<evidence type="ECO:0000256" key="9">
    <source>
        <dbReference type="RuleBase" id="RU363003"/>
    </source>
</evidence>
<dbReference type="PROSITE" id="PS51671">
    <property type="entry name" value="ACT"/>
    <property type="match status" value="1"/>
</dbReference>
<dbReference type="InterPro" id="IPR029753">
    <property type="entry name" value="D-isomer_DH_CS"/>
</dbReference>
<dbReference type="Gene3D" id="3.40.50.720">
    <property type="entry name" value="NAD(P)-binding Rossmann-like Domain"/>
    <property type="match status" value="2"/>
</dbReference>
<evidence type="ECO:0000256" key="4">
    <source>
        <dbReference type="ARBA" id="ARBA00021582"/>
    </source>
</evidence>
<keyword evidence="6 9" id="KW-0520">NAD</keyword>
<keyword evidence="9" id="KW-0718">Serine biosynthesis</keyword>
<evidence type="ECO:0000256" key="7">
    <source>
        <dbReference type="ARBA" id="ARBA00048126"/>
    </source>
</evidence>
<evidence type="ECO:0000256" key="3">
    <source>
        <dbReference type="ARBA" id="ARBA00005854"/>
    </source>
</evidence>
<evidence type="ECO:0000259" key="10">
    <source>
        <dbReference type="PROSITE" id="PS51671"/>
    </source>
</evidence>
<dbReference type="InterPro" id="IPR006140">
    <property type="entry name" value="D-isomer_DH_NAD-bd"/>
</dbReference>
<comment type="pathway">
    <text evidence="2 9">Amino-acid biosynthesis; L-serine biosynthesis; L-serine from 3-phospho-D-glycerate: step 1/3.</text>
</comment>
<dbReference type="InterPro" id="IPR045626">
    <property type="entry name" value="PGDH_ASB_dom"/>
</dbReference>
<dbReference type="EC" id="1.1.1.95" evidence="9"/>
<dbReference type="Pfam" id="PF01842">
    <property type="entry name" value="ACT"/>
    <property type="match status" value="1"/>
</dbReference>
<dbReference type="PANTHER" id="PTHR42938:SF47">
    <property type="entry name" value="HYDROXYPYRUVATE REDUCTASE"/>
    <property type="match status" value="1"/>
</dbReference>
<evidence type="ECO:0000256" key="2">
    <source>
        <dbReference type="ARBA" id="ARBA00005216"/>
    </source>
</evidence>
<name>A0ABT1LFB1_9HYPH</name>
<evidence type="ECO:0000313" key="11">
    <source>
        <dbReference type="EMBL" id="MCP8940180.1"/>
    </source>
</evidence>
<evidence type="ECO:0000256" key="6">
    <source>
        <dbReference type="ARBA" id="ARBA00023027"/>
    </source>
</evidence>
<dbReference type="RefSeq" id="WP_254744613.1">
    <property type="nucleotide sequence ID" value="NZ_JANCLU010000018.1"/>
</dbReference>
<dbReference type="NCBIfam" id="TIGR01327">
    <property type="entry name" value="PGDH"/>
    <property type="match status" value="1"/>
</dbReference>
<dbReference type="InterPro" id="IPR036291">
    <property type="entry name" value="NAD(P)-bd_dom_sf"/>
</dbReference>
<comment type="catalytic activity">
    <reaction evidence="7">
        <text>(R)-2-hydroxyglutarate + NAD(+) = 2-oxoglutarate + NADH + H(+)</text>
        <dbReference type="Rhea" id="RHEA:49612"/>
        <dbReference type="ChEBI" id="CHEBI:15378"/>
        <dbReference type="ChEBI" id="CHEBI:15801"/>
        <dbReference type="ChEBI" id="CHEBI:16810"/>
        <dbReference type="ChEBI" id="CHEBI:57540"/>
        <dbReference type="ChEBI" id="CHEBI:57945"/>
        <dbReference type="EC" id="1.1.1.399"/>
    </reaction>
</comment>
<dbReference type="InterPro" id="IPR002912">
    <property type="entry name" value="ACT_dom"/>
</dbReference>
<dbReference type="SUPFAM" id="SSF143548">
    <property type="entry name" value="Serine metabolism enzymes domain"/>
    <property type="match status" value="1"/>
</dbReference>
<dbReference type="InterPro" id="IPR029009">
    <property type="entry name" value="ASB_dom_sf"/>
</dbReference>
<dbReference type="PANTHER" id="PTHR42938">
    <property type="entry name" value="FORMATE DEHYDROGENASE 1"/>
    <property type="match status" value="1"/>
</dbReference>
<dbReference type="InterPro" id="IPR045865">
    <property type="entry name" value="ACT-like_dom_sf"/>
</dbReference>
<dbReference type="PROSITE" id="PS00065">
    <property type="entry name" value="D_2_HYDROXYACID_DH_1"/>
    <property type="match status" value="1"/>
</dbReference>
<organism evidence="11 12">
    <name type="scientific">Alsobacter ponti</name>
    <dbReference type="NCBI Taxonomy" id="2962936"/>
    <lineage>
        <taxon>Bacteria</taxon>
        <taxon>Pseudomonadati</taxon>
        <taxon>Pseudomonadota</taxon>
        <taxon>Alphaproteobacteria</taxon>
        <taxon>Hyphomicrobiales</taxon>
        <taxon>Alsobacteraceae</taxon>
        <taxon>Alsobacter</taxon>
    </lineage>
</organism>
<keyword evidence="12" id="KW-1185">Reference proteome</keyword>
<dbReference type="Gene3D" id="3.30.1330.90">
    <property type="entry name" value="D-3-phosphoglycerate dehydrogenase, domain 3"/>
    <property type="match status" value="1"/>
</dbReference>
<comment type="similarity">
    <text evidence="3 9">Belongs to the D-isomer specific 2-hydroxyacid dehydrogenase family.</text>
</comment>
<feature type="domain" description="ACT" evidence="10">
    <location>
        <begin position="454"/>
        <end position="526"/>
    </location>
</feature>
<gene>
    <name evidence="11" type="primary">serA</name>
    <name evidence="11" type="ORF">NK718_16760</name>
</gene>
<dbReference type="InterPro" id="IPR006236">
    <property type="entry name" value="PGDH"/>
</dbReference>
<dbReference type="CDD" id="cd12173">
    <property type="entry name" value="PGDH_4"/>
    <property type="match status" value="1"/>
</dbReference>
<evidence type="ECO:0000256" key="1">
    <source>
        <dbReference type="ARBA" id="ARBA00003800"/>
    </source>
</evidence>
<dbReference type="SUPFAM" id="SSF55021">
    <property type="entry name" value="ACT-like"/>
    <property type="match status" value="1"/>
</dbReference>
<dbReference type="EMBL" id="JANCLU010000018">
    <property type="protein sequence ID" value="MCP8940180.1"/>
    <property type="molecule type" value="Genomic_DNA"/>
</dbReference>
<dbReference type="Pfam" id="PF19304">
    <property type="entry name" value="PGDH_inter"/>
    <property type="match status" value="1"/>
</dbReference>
<dbReference type="SUPFAM" id="SSF51735">
    <property type="entry name" value="NAD(P)-binding Rossmann-fold domains"/>
    <property type="match status" value="1"/>
</dbReference>
<dbReference type="PROSITE" id="PS00671">
    <property type="entry name" value="D_2_HYDROXYACID_DH_3"/>
    <property type="match status" value="1"/>
</dbReference>
<proteinExistence type="inferred from homology"/>
<comment type="function">
    <text evidence="1">Catalyzes the reversible oxidation of 3-phospho-D-glycerate to 3-phosphonooxypyruvate, the first step of the phosphorylated L-serine biosynthesis pathway. Also catalyzes the reversible oxidation of 2-hydroxyglutarate to 2-oxoglutarate.</text>
</comment>
<keyword evidence="9" id="KW-0028">Amino-acid biosynthesis</keyword>
<dbReference type="InterPro" id="IPR006139">
    <property type="entry name" value="D-isomer_2_OHA_DH_cat_dom"/>
</dbReference>
<evidence type="ECO:0000256" key="8">
    <source>
        <dbReference type="ARBA" id="ARBA00048731"/>
    </source>
</evidence>
<dbReference type="Pfam" id="PF02826">
    <property type="entry name" value="2-Hacid_dh_C"/>
    <property type="match status" value="1"/>
</dbReference>
<keyword evidence="5 9" id="KW-0560">Oxidoreductase</keyword>